<dbReference type="AlphaFoldDB" id="A0A9Q2NVD4"/>
<evidence type="ECO:0000256" key="8">
    <source>
        <dbReference type="HAMAP-Rule" id="MF_01430"/>
    </source>
</evidence>
<dbReference type="GO" id="GO:0051205">
    <property type="term" value="P:protein insertion into membrane"/>
    <property type="evidence" value="ECO:0007669"/>
    <property type="project" value="UniProtKB-UniRule"/>
</dbReference>
<comment type="similarity">
    <text evidence="8">Belongs to the BamA family.</text>
</comment>
<evidence type="ECO:0000256" key="3">
    <source>
        <dbReference type="ARBA" id="ARBA00022692"/>
    </source>
</evidence>
<dbReference type="PANTHER" id="PTHR12815:SF23">
    <property type="entry name" value="OUTER MEMBRANE PROTEIN ASSEMBLY FACTOR BAMA"/>
    <property type="match status" value="1"/>
</dbReference>
<dbReference type="PROSITE" id="PS51779">
    <property type="entry name" value="POTRA"/>
    <property type="match status" value="3"/>
</dbReference>
<keyword evidence="6 8" id="KW-0472">Membrane</keyword>
<keyword evidence="5 8" id="KW-0677">Repeat</keyword>
<dbReference type="InterPro" id="IPR039910">
    <property type="entry name" value="D15-like"/>
</dbReference>
<name>A0A9Q2NVD4_9RHOB</name>
<dbReference type="RefSeq" id="WP_231034637.1">
    <property type="nucleotide sequence ID" value="NZ_JAJNGX010000010.1"/>
</dbReference>
<keyword evidence="3 8" id="KW-0812">Transmembrane</keyword>
<gene>
    <name evidence="8 12" type="primary">bamA</name>
    <name evidence="12" type="ORF">JQX14_14825</name>
</gene>
<dbReference type="Pfam" id="PF01103">
    <property type="entry name" value="Omp85"/>
    <property type="match status" value="1"/>
</dbReference>
<sequence length="794" mass="87433">MRLGLEGGAAKRQGRAYIATGLLQAFVFCAATATSYTYFTAEAQAQTYRFDNVVVDGNARIGQSAILSQAGIARGQTLSAGQLNDAYQRLVASGLFESVAIAPQGNTLRITVVELPTINRISFEGNRRIKDDALTAMVSSSERRVFNPSLAEKDAAAIAEAYSNEGRLAARVTPRVIKRRDNRVDLVFEIFEGDIVEVERLSFVGNRVFSDSRLRRVLGTKQAGLFRTLIKADTFVADRIEADKQMLRDFYLSRGYVDFRINSVNAELTQERDGYFLVFNVQEGQQFKIGQVTTVSEMPGVDADEYQAVTKIRPGVVYSPALVEQEISRMEALAIRNTVDFMRVEPRITRNDRDLTLDIEFVISRGPRVFVERIDIEGNTTTLDRVIRRQFPAAEGDPFNPREIRESAERIRALDYFETAQVNAREGSSPEQVIVDVDVVEKPTGSLSFGGTFSTSNGFGLAISFVERNFVGRGQSLKLDFSSAEEAETYGISFREPALLGRDLGFGLQLSYGTSNSSAYSFDSETILFQPSLDFPLSENGRLAIRYTAESTDVLVRDPSENGFTIQDDIDAGAQFRSSVGYTYTYDTRRSGLDPTAGVLLQFGQDFAGLGGDSKFIRTTGKLAGQKRIFNDEVTLTATLEAGVLSWVEGNNRAVDRFILGSSVMRGFESGGIGPRATGNRTVGGTAYDYDDALGGNMFVVARFEAEFPLGLPEEYGIRGAVFYDVGNLWDLSDVNLGAGDTIVGESGSFRHVLGVSILWDTPIGPLRFNFTDAIKKEDFDRDQSFDLTLSTSF</sequence>
<dbReference type="Proteomes" id="UP000809337">
    <property type="component" value="Unassembled WGS sequence"/>
</dbReference>
<dbReference type="PIRSF" id="PIRSF006076">
    <property type="entry name" value="OM_assembly_OMP85"/>
    <property type="match status" value="1"/>
</dbReference>
<feature type="transmembrane region" description="Helical" evidence="10">
    <location>
        <begin position="16"/>
        <end position="39"/>
    </location>
</feature>
<accession>A0A9Q2NVD4</accession>
<keyword evidence="4 8" id="KW-0732">Signal</keyword>
<evidence type="ECO:0000256" key="1">
    <source>
        <dbReference type="ARBA" id="ARBA00004370"/>
    </source>
</evidence>
<evidence type="ECO:0000256" key="10">
    <source>
        <dbReference type="SAM" id="Phobius"/>
    </source>
</evidence>
<comment type="subunit">
    <text evidence="8">Part of the Bam complex.</text>
</comment>
<evidence type="ECO:0000256" key="9">
    <source>
        <dbReference type="NCBIfam" id="TIGR03303"/>
    </source>
</evidence>
<dbReference type="HAMAP" id="MF_01430">
    <property type="entry name" value="OM_assembly_BamA"/>
    <property type="match status" value="1"/>
</dbReference>
<keyword evidence="10" id="KW-1133">Transmembrane helix</keyword>
<comment type="caution">
    <text evidence="12">The sequence shown here is derived from an EMBL/GenBank/DDBJ whole genome shotgun (WGS) entry which is preliminary data.</text>
</comment>
<dbReference type="Pfam" id="PF07244">
    <property type="entry name" value="POTRA"/>
    <property type="match status" value="4"/>
</dbReference>
<dbReference type="InterPro" id="IPR023707">
    <property type="entry name" value="OM_assembly_BamA"/>
</dbReference>
<evidence type="ECO:0000313" key="12">
    <source>
        <dbReference type="EMBL" id="MBM2355823.1"/>
    </source>
</evidence>
<dbReference type="GO" id="GO:0043165">
    <property type="term" value="P:Gram-negative-bacterium-type cell outer membrane assembly"/>
    <property type="evidence" value="ECO:0007669"/>
    <property type="project" value="UniProtKB-UniRule"/>
</dbReference>
<reference evidence="12" key="1">
    <citation type="submission" date="2021-01" db="EMBL/GenBank/DDBJ databases">
        <title>Diatom-associated Roseobacters Show Island Model of Population Structure.</title>
        <authorList>
            <person name="Qu L."/>
            <person name="Feng X."/>
            <person name="Chen Y."/>
            <person name="Li L."/>
            <person name="Wang X."/>
            <person name="Hu Z."/>
            <person name="Wang H."/>
            <person name="Luo H."/>
        </authorList>
    </citation>
    <scope>NUCLEOTIDE SEQUENCE</scope>
    <source>
        <strain evidence="12">SM26-45</strain>
    </source>
</reference>
<keyword evidence="7 8" id="KW-0998">Cell outer membrane</keyword>
<evidence type="ECO:0000256" key="6">
    <source>
        <dbReference type="ARBA" id="ARBA00023136"/>
    </source>
</evidence>
<evidence type="ECO:0000256" key="7">
    <source>
        <dbReference type="ARBA" id="ARBA00023237"/>
    </source>
</evidence>
<proteinExistence type="inferred from homology"/>
<evidence type="ECO:0000256" key="4">
    <source>
        <dbReference type="ARBA" id="ARBA00022729"/>
    </source>
</evidence>
<comment type="function">
    <text evidence="8">Part of the outer membrane protein assembly complex, which is involved in assembly and insertion of beta-barrel proteins into the outer membrane.</text>
</comment>
<protein>
    <recommendedName>
        <fullName evidence="8 9">Outer membrane protein assembly factor BamA</fullName>
    </recommendedName>
</protein>
<comment type="subcellular location">
    <subcellularLocation>
        <location evidence="8">Cell outer membrane</location>
    </subcellularLocation>
    <subcellularLocation>
        <location evidence="1">Membrane</location>
    </subcellularLocation>
</comment>
<evidence type="ECO:0000256" key="5">
    <source>
        <dbReference type="ARBA" id="ARBA00022737"/>
    </source>
</evidence>
<keyword evidence="2 8" id="KW-1134">Transmembrane beta strand</keyword>
<evidence type="ECO:0000313" key="13">
    <source>
        <dbReference type="Proteomes" id="UP000809337"/>
    </source>
</evidence>
<organism evidence="12 13">
    <name type="scientific">Pseudosulfitobacter pseudonitzschiae</name>
    <dbReference type="NCBI Taxonomy" id="1402135"/>
    <lineage>
        <taxon>Bacteria</taxon>
        <taxon>Pseudomonadati</taxon>
        <taxon>Pseudomonadota</taxon>
        <taxon>Alphaproteobacteria</taxon>
        <taxon>Rhodobacterales</taxon>
        <taxon>Roseobacteraceae</taxon>
        <taxon>Pseudosulfitobacter</taxon>
    </lineage>
</organism>
<feature type="domain" description="POTRA" evidence="11">
    <location>
        <begin position="48"/>
        <end position="115"/>
    </location>
</feature>
<dbReference type="EMBL" id="JAFBWN010000010">
    <property type="protein sequence ID" value="MBM2355823.1"/>
    <property type="molecule type" value="Genomic_DNA"/>
</dbReference>
<feature type="domain" description="POTRA" evidence="11">
    <location>
        <begin position="369"/>
        <end position="442"/>
    </location>
</feature>
<dbReference type="InterPro" id="IPR010827">
    <property type="entry name" value="BamA/TamA_POTRA"/>
</dbReference>
<dbReference type="NCBIfam" id="TIGR03303">
    <property type="entry name" value="OM_YaeT"/>
    <property type="match status" value="1"/>
</dbReference>
<dbReference type="InterPro" id="IPR000184">
    <property type="entry name" value="Bac_surfAg_D15"/>
</dbReference>
<dbReference type="GO" id="GO:0009279">
    <property type="term" value="C:cell outer membrane"/>
    <property type="evidence" value="ECO:0007669"/>
    <property type="project" value="UniProtKB-SubCell"/>
</dbReference>
<feature type="domain" description="POTRA" evidence="11">
    <location>
        <begin position="116"/>
        <end position="193"/>
    </location>
</feature>
<dbReference type="Gene3D" id="2.40.160.50">
    <property type="entry name" value="membrane protein fhac: a member of the omp85/tpsb transporter family"/>
    <property type="match status" value="1"/>
</dbReference>
<dbReference type="PANTHER" id="PTHR12815">
    <property type="entry name" value="SORTING AND ASSEMBLY MACHINERY SAMM50 PROTEIN FAMILY MEMBER"/>
    <property type="match status" value="1"/>
</dbReference>
<dbReference type="InterPro" id="IPR034746">
    <property type="entry name" value="POTRA"/>
</dbReference>
<evidence type="ECO:0000256" key="2">
    <source>
        <dbReference type="ARBA" id="ARBA00022452"/>
    </source>
</evidence>
<dbReference type="Gene3D" id="3.10.20.310">
    <property type="entry name" value="membrane protein fhac"/>
    <property type="match status" value="5"/>
</dbReference>
<evidence type="ECO:0000259" key="11">
    <source>
        <dbReference type="PROSITE" id="PS51779"/>
    </source>
</evidence>